<dbReference type="PANTHER" id="PTHR43596:SF1">
    <property type="entry name" value="ADP,ATP CARRIER PROTEIN"/>
    <property type="match status" value="1"/>
</dbReference>
<dbReference type="SUPFAM" id="SSF103473">
    <property type="entry name" value="MFS general substrate transporter"/>
    <property type="match status" value="1"/>
</dbReference>
<accession>X1R4E2</accession>
<evidence type="ECO:0000256" key="5">
    <source>
        <dbReference type="ARBA" id="ARBA00022840"/>
    </source>
</evidence>
<keyword evidence="2" id="KW-0813">Transport</keyword>
<comment type="caution">
    <text evidence="9">The sequence shown here is derived from an EMBL/GenBank/DDBJ whole genome shotgun (WGS) entry which is preliminary data.</text>
</comment>
<keyword evidence="5" id="KW-0067">ATP-binding</keyword>
<feature type="transmembrane region" description="Helical" evidence="8">
    <location>
        <begin position="149"/>
        <end position="172"/>
    </location>
</feature>
<keyword evidence="7 8" id="KW-0472">Membrane</keyword>
<name>X1R4E2_9ZZZZ</name>
<dbReference type="PANTHER" id="PTHR43596">
    <property type="entry name" value="ADP,ATP CARRIER PROTEIN"/>
    <property type="match status" value="1"/>
</dbReference>
<evidence type="ECO:0000256" key="2">
    <source>
        <dbReference type="ARBA" id="ARBA00022448"/>
    </source>
</evidence>
<organism evidence="9">
    <name type="scientific">marine sediment metagenome</name>
    <dbReference type="NCBI Taxonomy" id="412755"/>
    <lineage>
        <taxon>unclassified sequences</taxon>
        <taxon>metagenomes</taxon>
        <taxon>ecological metagenomes</taxon>
    </lineage>
</organism>
<dbReference type="Pfam" id="PF03219">
    <property type="entry name" value="TLC"/>
    <property type="match status" value="1"/>
</dbReference>
<feature type="transmembrane region" description="Helical" evidence="8">
    <location>
        <begin position="86"/>
        <end position="107"/>
    </location>
</feature>
<evidence type="ECO:0000313" key="9">
    <source>
        <dbReference type="EMBL" id="GAI57960.1"/>
    </source>
</evidence>
<dbReference type="AlphaFoldDB" id="X1R4E2"/>
<reference evidence="9" key="1">
    <citation type="journal article" date="2014" name="Front. Microbiol.">
        <title>High frequency of phylogenetically diverse reductive dehalogenase-homologous genes in deep subseafloor sedimentary metagenomes.</title>
        <authorList>
            <person name="Kawai M."/>
            <person name="Futagami T."/>
            <person name="Toyoda A."/>
            <person name="Takaki Y."/>
            <person name="Nishi S."/>
            <person name="Hori S."/>
            <person name="Arai W."/>
            <person name="Tsubouchi T."/>
            <person name="Morono Y."/>
            <person name="Uchiyama I."/>
            <person name="Ito T."/>
            <person name="Fujiyama A."/>
            <person name="Inagaki F."/>
            <person name="Takami H."/>
        </authorList>
    </citation>
    <scope>NUCLEOTIDE SEQUENCE</scope>
    <source>
        <strain evidence="9">Expedition CK06-06</strain>
    </source>
</reference>
<keyword evidence="3 8" id="KW-0812">Transmembrane</keyword>
<feature type="non-terminal residue" evidence="9">
    <location>
        <position position="1"/>
    </location>
</feature>
<feature type="transmembrane region" description="Helical" evidence="8">
    <location>
        <begin position="113"/>
        <end position="137"/>
    </location>
</feature>
<feature type="transmembrane region" description="Helical" evidence="8">
    <location>
        <begin position="20"/>
        <end position="39"/>
    </location>
</feature>
<dbReference type="GO" id="GO:0016020">
    <property type="term" value="C:membrane"/>
    <property type="evidence" value="ECO:0007669"/>
    <property type="project" value="UniProtKB-SubCell"/>
</dbReference>
<evidence type="ECO:0008006" key="10">
    <source>
        <dbReference type="Google" id="ProtNLM"/>
    </source>
</evidence>
<evidence type="ECO:0000256" key="6">
    <source>
        <dbReference type="ARBA" id="ARBA00022989"/>
    </source>
</evidence>
<dbReference type="InterPro" id="IPR004667">
    <property type="entry name" value="ADP_ATP_car_bac_type"/>
</dbReference>
<comment type="subcellular location">
    <subcellularLocation>
        <location evidence="1">Membrane</location>
        <topology evidence="1">Multi-pass membrane protein</topology>
    </subcellularLocation>
</comment>
<sequence length="207" mass="23501">SGFAYKILRLFTVIHPGEALTAFLLTLNVFLLLTAYYIIKPVRDALMLEEWPPEIKSYLSAAIAVLLIFVVKIFSSIASRFPRQKLITWVTLFFISNLGLFYILHLLGLGPGAMGIIFFLWVGIFNLLVIAQFWGFANDLYTEEEGKRLFPLVAFGAVFGGFTGGIITKWLVEPLGKLAVKLNIMSSNSFYFFYQWKGLTPCFLFFH</sequence>
<protein>
    <recommendedName>
        <fullName evidence="10">Major facilitator superfamily (MFS) profile domain-containing protein</fullName>
    </recommendedName>
</protein>
<feature type="non-terminal residue" evidence="9">
    <location>
        <position position="207"/>
    </location>
</feature>
<evidence type="ECO:0000256" key="7">
    <source>
        <dbReference type="ARBA" id="ARBA00023136"/>
    </source>
</evidence>
<feature type="transmembrane region" description="Helical" evidence="8">
    <location>
        <begin position="55"/>
        <end position="74"/>
    </location>
</feature>
<evidence type="ECO:0000256" key="8">
    <source>
        <dbReference type="SAM" id="Phobius"/>
    </source>
</evidence>
<dbReference type="InterPro" id="IPR036259">
    <property type="entry name" value="MFS_trans_sf"/>
</dbReference>
<evidence type="ECO:0000256" key="1">
    <source>
        <dbReference type="ARBA" id="ARBA00004141"/>
    </source>
</evidence>
<dbReference type="GO" id="GO:0005524">
    <property type="term" value="F:ATP binding"/>
    <property type="evidence" value="ECO:0007669"/>
    <property type="project" value="UniProtKB-KW"/>
</dbReference>
<dbReference type="GO" id="GO:0005471">
    <property type="term" value="F:ATP:ADP antiporter activity"/>
    <property type="evidence" value="ECO:0007669"/>
    <property type="project" value="InterPro"/>
</dbReference>
<keyword evidence="4" id="KW-0547">Nucleotide-binding</keyword>
<dbReference type="EMBL" id="BARV01038224">
    <property type="protein sequence ID" value="GAI57960.1"/>
    <property type="molecule type" value="Genomic_DNA"/>
</dbReference>
<proteinExistence type="predicted"/>
<evidence type="ECO:0000256" key="4">
    <source>
        <dbReference type="ARBA" id="ARBA00022741"/>
    </source>
</evidence>
<gene>
    <name evidence="9" type="ORF">S06H3_58946</name>
</gene>
<keyword evidence="6 8" id="KW-1133">Transmembrane helix</keyword>
<evidence type="ECO:0000256" key="3">
    <source>
        <dbReference type="ARBA" id="ARBA00022692"/>
    </source>
</evidence>